<evidence type="ECO:0000313" key="3">
    <source>
        <dbReference type="Proteomes" id="UP000887222"/>
    </source>
</evidence>
<dbReference type="Pfam" id="PF09722">
    <property type="entry name" value="Xre_MbcA_ParS_C"/>
    <property type="match status" value="1"/>
</dbReference>
<feature type="domain" description="Antitoxin Xre/MbcA/ParS-like toxin-binding" evidence="1">
    <location>
        <begin position="37"/>
        <end position="79"/>
    </location>
</feature>
<protein>
    <recommendedName>
        <fullName evidence="1">Antitoxin Xre/MbcA/ParS-like toxin-binding domain-containing protein</fullName>
    </recommendedName>
</protein>
<evidence type="ECO:0000259" key="1">
    <source>
        <dbReference type="Pfam" id="PF09722"/>
    </source>
</evidence>
<reference evidence="2 3" key="1">
    <citation type="journal article" date="2022" name="Int. J. Syst. Evol. Microbiol.">
        <title>Noviherbaspirillum aridicola sp. nov., isolated from an arid soil in Pakistan.</title>
        <authorList>
            <person name="Khan I.U."/>
            <person name="Saqib M."/>
            <person name="Amin A."/>
            <person name="Hussain F."/>
            <person name="Li L."/>
            <person name="Liu Y.H."/>
            <person name="Fang B.Z."/>
            <person name="Ahmed I."/>
            <person name="Li W.J."/>
        </authorList>
    </citation>
    <scope>NUCLEOTIDE SEQUENCE [LARGE SCALE GENOMIC DNA]</scope>
    <source>
        <strain evidence="2 3">NCCP-691</strain>
    </source>
</reference>
<name>A0ABQ4PZR4_9BURK</name>
<sequence>MSKDDQPSPQGLGALQARFQEQSRKAQAYYAVMHRMRQLAGSDEAASAWMEQALPAFDGKTPAQMVSENRADELLNYIESL</sequence>
<accession>A0ABQ4PZR4</accession>
<dbReference type="RefSeq" id="WP_220806482.1">
    <property type="nucleotide sequence ID" value="NZ_BPMK01000001.1"/>
</dbReference>
<evidence type="ECO:0000313" key="2">
    <source>
        <dbReference type="EMBL" id="GIZ50315.1"/>
    </source>
</evidence>
<dbReference type="InterPro" id="IPR024467">
    <property type="entry name" value="Xre/MbcA/ParS-like_toxin-bd"/>
</dbReference>
<keyword evidence="3" id="KW-1185">Reference proteome</keyword>
<gene>
    <name evidence="2" type="ORF">NCCP691_03290</name>
</gene>
<dbReference type="Proteomes" id="UP000887222">
    <property type="component" value="Unassembled WGS sequence"/>
</dbReference>
<organism evidence="2 3">
    <name type="scientific">Noviherbaspirillum aridicola</name>
    <dbReference type="NCBI Taxonomy" id="2849687"/>
    <lineage>
        <taxon>Bacteria</taxon>
        <taxon>Pseudomonadati</taxon>
        <taxon>Pseudomonadota</taxon>
        <taxon>Betaproteobacteria</taxon>
        <taxon>Burkholderiales</taxon>
        <taxon>Oxalobacteraceae</taxon>
        <taxon>Noviherbaspirillum</taxon>
    </lineage>
</organism>
<proteinExistence type="predicted"/>
<comment type="caution">
    <text evidence="2">The sequence shown here is derived from an EMBL/GenBank/DDBJ whole genome shotgun (WGS) entry which is preliminary data.</text>
</comment>
<dbReference type="EMBL" id="BPMK01000001">
    <property type="protein sequence ID" value="GIZ50315.1"/>
    <property type="molecule type" value="Genomic_DNA"/>
</dbReference>